<dbReference type="GO" id="GO:0032543">
    <property type="term" value="P:mitochondrial translation"/>
    <property type="evidence" value="ECO:0007669"/>
    <property type="project" value="InterPro"/>
</dbReference>
<evidence type="ECO:0000313" key="4">
    <source>
        <dbReference type="Proteomes" id="UP000028045"/>
    </source>
</evidence>
<dbReference type="EMBL" id="KL648717">
    <property type="protein sequence ID" value="KEY65028.1"/>
    <property type="molecule type" value="Genomic_DNA"/>
</dbReference>
<keyword evidence="4" id="KW-1185">Reference proteome</keyword>
<evidence type="ECO:0000259" key="2">
    <source>
        <dbReference type="Pfam" id="PF10213"/>
    </source>
</evidence>
<dbReference type="HOGENOM" id="CLU_051514_0_0_1"/>
<sequence>MATASTAARLCRLACQRMPRSSQNARLGQITRQASVAPRAFSTSSAPWARGRDEGKEDKVDELEELVLKQMDEAFRKSATPEALQQLDELAKSSGFSSVENHVDMAWRTKPAWGAEDRTMAEDLTKVSNERPGSHASIYWDPDDPETVGEEHDEFNEDDITSIAHGKLSELRDMRHYDRLTVWEMPLLSKYAKPFTVPSDDQVLRWRYTTYMGEFHPAEKKVVVQFAPDDLKLTPVQTEKLKKLAGVRYNPETELVKMSCESFEHQAQNKRYLSGLVDDLVAAAKDPKDTFEDVPLDVRHHVASGRASRPRFPREWRMTPERRAELATHRQRCFERDQAARDEGTLVHGQKLIDEQLTKVLLKQQALTDAPAEAEKVPEPVMTRAGKSAFQKMAQLRR</sequence>
<gene>
    <name evidence="3" type="ORF">S7711_07364</name>
</gene>
<dbReference type="InterPro" id="IPR019349">
    <property type="entry name" value="Ribosomal_mS35_mit"/>
</dbReference>
<dbReference type="AlphaFoldDB" id="A0A084AI99"/>
<proteinExistence type="predicted"/>
<dbReference type="InterPro" id="IPR039848">
    <property type="entry name" value="Ribosomal_mS35_mt"/>
</dbReference>
<dbReference type="PANTHER" id="PTHR13490">
    <property type="entry name" value="MITOCHONDRIAL 28S RIBOSOMAL PROTEIN S28"/>
    <property type="match status" value="1"/>
</dbReference>
<feature type="compositionally biased region" description="Polar residues" evidence="1">
    <location>
        <begin position="22"/>
        <end position="34"/>
    </location>
</feature>
<feature type="domain" description="Small ribosomal subunit protein mS35 mitochondrial conserved" evidence="2">
    <location>
        <begin position="194"/>
        <end position="316"/>
    </location>
</feature>
<feature type="compositionally biased region" description="Acidic residues" evidence="1">
    <location>
        <begin position="141"/>
        <end position="151"/>
    </location>
</feature>
<name>A0A084AI99_STACB</name>
<organism evidence="3 4">
    <name type="scientific">Stachybotrys chartarum (strain CBS 109288 / IBT 7711)</name>
    <name type="common">Toxic black mold</name>
    <name type="synonym">Stilbospora chartarum</name>
    <dbReference type="NCBI Taxonomy" id="1280523"/>
    <lineage>
        <taxon>Eukaryota</taxon>
        <taxon>Fungi</taxon>
        <taxon>Dikarya</taxon>
        <taxon>Ascomycota</taxon>
        <taxon>Pezizomycotina</taxon>
        <taxon>Sordariomycetes</taxon>
        <taxon>Hypocreomycetidae</taxon>
        <taxon>Hypocreales</taxon>
        <taxon>Stachybotryaceae</taxon>
        <taxon>Stachybotrys</taxon>
    </lineage>
</organism>
<protein>
    <recommendedName>
        <fullName evidence="2">Small ribosomal subunit protein mS35 mitochondrial conserved domain-containing protein</fullName>
    </recommendedName>
</protein>
<feature type="region of interest" description="Disordered" evidence="1">
    <location>
        <begin position="369"/>
        <end position="398"/>
    </location>
</feature>
<evidence type="ECO:0000313" key="3">
    <source>
        <dbReference type="EMBL" id="KEY65028.1"/>
    </source>
</evidence>
<dbReference type="PANTHER" id="PTHR13490:SF0">
    <property type="entry name" value="SMALL RIBOSOMAL SUBUNIT PROTEIN MS35"/>
    <property type="match status" value="1"/>
</dbReference>
<dbReference type="OrthoDB" id="283424at2759"/>
<dbReference type="GO" id="GO:0005763">
    <property type="term" value="C:mitochondrial small ribosomal subunit"/>
    <property type="evidence" value="ECO:0007669"/>
    <property type="project" value="TreeGrafter"/>
</dbReference>
<evidence type="ECO:0000256" key="1">
    <source>
        <dbReference type="SAM" id="MobiDB-lite"/>
    </source>
</evidence>
<accession>A0A084AI99</accession>
<dbReference type="Pfam" id="PF10213">
    <property type="entry name" value="MRP-S28"/>
    <property type="match status" value="1"/>
</dbReference>
<feature type="region of interest" description="Disordered" evidence="1">
    <location>
        <begin position="131"/>
        <end position="151"/>
    </location>
</feature>
<dbReference type="Proteomes" id="UP000028045">
    <property type="component" value="Unassembled WGS sequence"/>
</dbReference>
<dbReference type="GO" id="GO:0003735">
    <property type="term" value="F:structural constituent of ribosome"/>
    <property type="evidence" value="ECO:0007669"/>
    <property type="project" value="InterPro"/>
</dbReference>
<reference evidence="3 4" key="1">
    <citation type="journal article" date="2014" name="BMC Genomics">
        <title>Comparative genome sequencing reveals chemotype-specific gene clusters in the toxigenic black mold Stachybotrys.</title>
        <authorList>
            <person name="Semeiks J."/>
            <person name="Borek D."/>
            <person name="Otwinowski Z."/>
            <person name="Grishin N.V."/>
        </authorList>
    </citation>
    <scope>NUCLEOTIDE SEQUENCE [LARGE SCALE GENOMIC DNA]</scope>
    <source>
        <strain evidence="4">CBS 109288 / IBT 7711</strain>
    </source>
</reference>
<feature type="region of interest" description="Disordered" evidence="1">
    <location>
        <begin position="22"/>
        <end position="57"/>
    </location>
</feature>